<gene>
    <name evidence="1" type="ORF">MANES_12G002900v8</name>
</gene>
<accession>A0ACB7GNS5</accession>
<proteinExistence type="predicted"/>
<sequence length="164" mass="19194">MNANDMSTSRSKVMFCKRKTTLKKKAEELSKLCGVPVCLICFEPDGTKIDTWPEDKKEVGDILVKYIYILNKDNIDLQLGFMDANNKNQDLVAKEESCKHEEEKKKKKKKRVFETWNTRLDYLPEECLHDILKFLERKAENLEERIMQMAMIRVLAAKSNQCIT</sequence>
<dbReference type="Proteomes" id="UP000091857">
    <property type="component" value="Chromosome 12"/>
</dbReference>
<name>A0ACB7GNS5_MANES</name>
<evidence type="ECO:0000313" key="2">
    <source>
        <dbReference type="Proteomes" id="UP000091857"/>
    </source>
</evidence>
<keyword evidence="2" id="KW-1185">Reference proteome</keyword>
<evidence type="ECO:0000313" key="1">
    <source>
        <dbReference type="EMBL" id="KAG8641559.1"/>
    </source>
</evidence>
<comment type="caution">
    <text evidence="1">The sequence shown here is derived from an EMBL/GenBank/DDBJ whole genome shotgun (WGS) entry which is preliminary data.</text>
</comment>
<protein>
    <submittedName>
        <fullName evidence="1">Uncharacterized protein</fullName>
    </submittedName>
</protein>
<reference evidence="2" key="1">
    <citation type="journal article" date="2016" name="Nat. Biotechnol.">
        <title>Sequencing wild and cultivated cassava and related species reveals extensive interspecific hybridization and genetic diversity.</title>
        <authorList>
            <person name="Bredeson J.V."/>
            <person name="Lyons J.B."/>
            <person name="Prochnik S.E."/>
            <person name="Wu G.A."/>
            <person name="Ha C.M."/>
            <person name="Edsinger-Gonzales E."/>
            <person name="Grimwood J."/>
            <person name="Schmutz J."/>
            <person name="Rabbi I.Y."/>
            <person name="Egesi C."/>
            <person name="Nauluvula P."/>
            <person name="Lebot V."/>
            <person name="Ndunguru J."/>
            <person name="Mkamilo G."/>
            <person name="Bart R.S."/>
            <person name="Setter T.L."/>
            <person name="Gleadow R.M."/>
            <person name="Kulakow P."/>
            <person name="Ferguson M.E."/>
            <person name="Rounsley S."/>
            <person name="Rokhsar D.S."/>
        </authorList>
    </citation>
    <scope>NUCLEOTIDE SEQUENCE [LARGE SCALE GENOMIC DNA]</scope>
    <source>
        <strain evidence="2">cv. AM560-2</strain>
    </source>
</reference>
<organism evidence="1 2">
    <name type="scientific">Manihot esculenta</name>
    <name type="common">Cassava</name>
    <name type="synonym">Jatropha manihot</name>
    <dbReference type="NCBI Taxonomy" id="3983"/>
    <lineage>
        <taxon>Eukaryota</taxon>
        <taxon>Viridiplantae</taxon>
        <taxon>Streptophyta</taxon>
        <taxon>Embryophyta</taxon>
        <taxon>Tracheophyta</taxon>
        <taxon>Spermatophyta</taxon>
        <taxon>Magnoliopsida</taxon>
        <taxon>eudicotyledons</taxon>
        <taxon>Gunneridae</taxon>
        <taxon>Pentapetalae</taxon>
        <taxon>rosids</taxon>
        <taxon>fabids</taxon>
        <taxon>Malpighiales</taxon>
        <taxon>Euphorbiaceae</taxon>
        <taxon>Crotonoideae</taxon>
        <taxon>Manihoteae</taxon>
        <taxon>Manihot</taxon>
    </lineage>
</organism>
<dbReference type="EMBL" id="CM004398">
    <property type="protein sequence ID" value="KAG8641559.1"/>
    <property type="molecule type" value="Genomic_DNA"/>
</dbReference>